<dbReference type="SUPFAM" id="SSF161111">
    <property type="entry name" value="Cation efflux protein transmembrane domain-like"/>
    <property type="match status" value="1"/>
</dbReference>
<evidence type="ECO:0000256" key="2">
    <source>
        <dbReference type="ARBA" id="ARBA00022692"/>
    </source>
</evidence>
<dbReference type="Pfam" id="PF01545">
    <property type="entry name" value="Cation_efflux"/>
    <property type="match status" value="1"/>
</dbReference>
<evidence type="ECO:0000313" key="8">
    <source>
        <dbReference type="EMBL" id="MBK1706718.1"/>
    </source>
</evidence>
<keyword evidence="5 6" id="KW-0472">Membrane</keyword>
<evidence type="ECO:0000259" key="7">
    <source>
        <dbReference type="Pfam" id="PF01545"/>
    </source>
</evidence>
<comment type="subcellular location">
    <subcellularLocation>
        <location evidence="1">Membrane</location>
        <topology evidence="1">Multi-pass membrane protein</topology>
    </subcellularLocation>
</comment>
<sequence>MDSCCENKTGELARLRAEQSQVLYLVLAINAVMFVVEFSAGWIANSTALLGDSLDMFGDASVYALTLFVLHRSARARAGAALFKGGFMLLFGLLVIADAVRKLLLQEMPAADWMGSVGALALLANGICFALLYRHRADDLNMRSTWLCSRNDLVANSSVIVAAGLVALTNSLWPDVLVGLAIAVLFLLSATGVIREAWREWQASGRSGAPQTPANGPISIPIIQSAGCGCGDSDDCEAPSTGSRRNR</sequence>
<evidence type="ECO:0000256" key="1">
    <source>
        <dbReference type="ARBA" id="ARBA00004141"/>
    </source>
</evidence>
<dbReference type="InterPro" id="IPR027469">
    <property type="entry name" value="Cation_efflux_TMD_sf"/>
</dbReference>
<accession>A0AAJ0U7F9</accession>
<feature type="transmembrane region" description="Helical" evidence="6">
    <location>
        <begin position="22"/>
        <end position="44"/>
    </location>
</feature>
<feature type="domain" description="Cation efflux protein transmembrane" evidence="7">
    <location>
        <begin position="24"/>
        <end position="198"/>
    </location>
</feature>
<evidence type="ECO:0000256" key="6">
    <source>
        <dbReference type="SAM" id="Phobius"/>
    </source>
</evidence>
<feature type="transmembrane region" description="Helical" evidence="6">
    <location>
        <begin position="56"/>
        <end position="74"/>
    </location>
</feature>
<dbReference type="PANTHER" id="PTHR11562">
    <property type="entry name" value="CATION EFFLUX PROTEIN/ ZINC TRANSPORTER"/>
    <property type="match status" value="1"/>
</dbReference>
<keyword evidence="9" id="KW-1185">Reference proteome</keyword>
<dbReference type="Gene3D" id="1.20.1510.10">
    <property type="entry name" value="Cation efflux protein transmembrane domain"/>
    <property type="match status" value="1"/>
</dbReference>
<reference evidence="8" key="1">
    <citation type="submission" date="2017-08" db="EMBL/GenBank/DDBJ databases">
        <authorList>
            <person name="Imhoff J.F."/>
            <person name="Rahn T."/>
            <person name="Kuenzel S."/>
            <person name="Neulinger S.C."/>
        </authorList>
    </citation>
    <scope>NUCLEOTIDE SEQUENCE</scope>
    <source>
        <strain evidence="8">DSM 11080</strain>
    </source>
</reference>
<proteinExistence type="predicted"/>
<dbReference type="EMBL" id="NRSJ01000049">
    <property type="protein sequence ID" value="MBK1706718.1"/>
    <property type="molecule type" value="Genomic_DNA"/>
</dbReference>
<dbReference type="Proteomes" id="UP001296776">
    <property type="component" value="Unassembled WGS sequence"/>
</dbReference>
<dbReference type="PANTHER" id="PTHR11562:SF17">
    <property type="entry name" value="RE54080P-RELATED"/>
    <property type="match status" value="1"/>
</dbReference>
<reference evidence="8" key="2">
    <citation type="journal article" date="2020" name="Microorganisms">
        <title>Osmotic Adaptation and Compatible Solute Biosynthesis of Phototrophic Bacteria as Revealed from Genome Analyses.</title>
        <authorList>
            <person name="Imhoff J.F."/>
            <person name="Rahn T."/>
            <person name="Kunzel S."/>
            <person name="Keller A."/>
            <person name="Neulinger S.C."/>
        </authorList>
    </citation>
    <scope>NUCLEOTIDE SEQUENCE</scope>
    <source>
        <strain evidence="8">DSM 11080</strain>
    </source>
</reference>
<organism evidence="8 9">
    <name type="scientific">Halochromatium glycolicum</name>
    <dbReference type="NCBI Taxonomy" id="85075"/>
    <lineage>
        <taxon>Bacteria</taxon>
        <taxon>Pseudomonadati</taxon>
        <taxon>Pseudomonadota</taxon>
        <taxon>Gammaproteobacteria</taxon>
        <taxon>Chromatiales</taxon>
        <taxon>Chromatiaceae</taxon>
        <taxon>Halochromatium</taxon>
    </lineage>
</organism>
<keyword evidence="2 6" id="KW-0812">Transmembrane</keyword>
<evidence type="ECO:0000256" key="3">
    <source>
        <dbReference type="ARBA" id="ARBA00022906"/>
    </source>
</evidence>
<dbReference type="InterPro" id="IPR058533">
    <property type="entry name" value="Cation_efflux_TM"/>
</dbReference>
<evidence type="ECO:0000256" key="5">
    <source>
        <dbReference type="ARBA" id="ARBA00023136"/>
    </source>
</evidence>
<feature type="transmembrane region" description="Helical" evidence="6">
    <location>
        <begin position="113"/>
        <end position="133"/>
    </location>
</feature>
<feature type="transmembrane region" description="Helical" evidence="6">
    <location>
        <begin position="81"/>
        <end position="101"/>
    </location>
</feature>
<dbReference type="RefSeq" id="WP_200348188.1">
    <property type="nucleotide sequence ID" value="NZ_NRSJ01000049.1"/>
</dbReference>
<protein>
    <submittedName>
        <fullName evidence="8">Cation diffusion facilitator family transporter</fullName>
    </submittedName>
</protein>
<dbReference type="GO" id="GO:0005886">
    <property type="term" value="C:plasma membrane"/>
    <property type="evidence" value="ECO:0007669"/>
    <property type="project" value="TreeGrafter"/>
</dbReference>
<keyword evidence="3" id="KW-0862">Zinc</keyword>
<gene>
    <name evidence="8" type="ORF">CKO40_19765</name>
</gene>
<feature type="transmembrane region" description="Helical" evidence="6">
    <location>
        <begin position="176"/>
        <end position="194"/>
    </location>
</feature>
<comment type="caution">
    <text evidence="8">The sequence shown here is derived from an EMBL/GenBank/DDBJ whole genome shotgun (WGS) entry which is preliminary data.</text>
</comment>
<dbReference type="GO" id="GO:0005385">
    <property type="term" value="F:zinc ion transmembrane transporter activity"/>
    <property type="evidence" value="ECO:0007669"/>
    <property type="project" value="TreeGrafter"/>
</dbReference>
<keyword evidence="3" id="KW-0406">Ion transport</keyword>
<dbReference type="InterPro" id="IPR050681">
    <property type="entry name" value="CDF/SLC30A"/>
</dbReference>
<keyword evidence="4 6" id="KW-1133">Transmembrane helix</keyword>
<dbReference type="AlphaFoldDB" id="A0AAJ0U7F9"/>
<evidence type="ECO:0000313" key="9">
    <source>
        <dbReference type="Proteomes" id="UP001296776"/>
    </source>
</evidence>
<keyword evidence="3" id="KW-0813">Transport</keyword>
<name>A0AAJ0U7F9_9GAMM</name>
<feature type="transmembrane region" description="Helical" evidence="6">
    <location>
        <begin position="153"/>
        <end position="170"/>
    </location>
</feature>
<evidence type="ECO:0000256" key="4">
    <source>
        <dbReference type="ARBA" id="ARBA00022989"/>
    </source>
</evidence>
<keyword evidence="3" id="KW-0864">Zinc transport</keyword>